<protein>
    <submittedName>
        <fullName evidence="2">Entry exclusion protein TrbK-alt</fullName>
    </submittedName>
</protein>
<dbReference type="Pfam" id="PF20084">
    <property type="entry name" value="TrbK"/>
    <property type="match status" value="1"/>
</dbReference>
<sequence>MNVKTLVAISFVVVGLPSLSAPAWANAPTIDQLVANPKMLTAELDRCKQLGMAANTDARCHTAWQAENKRFFGHTPTYTQKPVNLFKNTPNKFVPSEHEHAISPLAAGAPHG</sequence>
<gene>
    <name evidence="2" type="primary">trbK-alt</name>
    <name evidence="2" type="ORF">L2A60_15360</name>
</gene>
<evidence type="ECO:0000313" key="3">
    <source>
        <dbReference type="Proteomes" id="UP001521209"/>
    </source>
</evidence>
<dbReference type="Proteomes" id="UP001521209">
    <property type="component" value="Unassembled WGS sequence"/>
</dbReference>
<organism evidence="2 3">
    <name type="scientific">Acidiphilium iwatense</name>
    <dbReference type="NCBI Taxonomy" id="768198"/>
    <lineage>
        <taxon>Bacteria</taxon>
        <taxon>Pseudomonadati</taxon>
        <taxon>Pseudomonadota</taxon>
        <taxon>Alphaproteobacteria</taxon>
        <taxon>Acetobacterales</taxon>
        <taxon>Acidocellaceae</taxon>
        <taxon>Acidiphilium</taxon>
    </lineage>
</organism>
<accession>A0ABS9DZ73</accession>
<evidence type="ECO:0000313" key="2">
    <source>
        <dbReference type="EMBL" id="MCF3948053.1"/>
    </source>
</evidence>
<dbReference type="NCBIfam" id="TIGR04360">
    <property type="entry name" value="other_trbK"/>
    <property type="match status" value="1"/>
</dbReference>
<reference evidence="2 3" key="1">
    <citation type="submission" date="2022-01" db="EMBL/GenBank/DDBJ databases">
        <authorList>
            <person name="Won M."/>
            <person name="Kim S.-J."/>
            <person name="Kwon S.-W."/>
        </authorList>
    </citation>
    <scope>NUCLEOTIDE SEQUENCE [LARGE SCALE GENOMIC DNA]</scope>
    <source>
        <strain evidence="2 3">KCTC 23505</strain>
    </source>
</reference>
<dbReference type="InterPro" id="IPR027587">
    <property type="entry name" value="TrbK"/>
</dbReference>
<feature type="chain" id="PRO_5047017412" evidence="1">
    <location>
        <begin position="26"/>
        <end position="112"/>
    </location>
</feature>
<keyword evidence="3" id="KW-1185">Reference proteome</keyword>
<name>A0ABS9DZ73_9PROT</name>
<proteinExistence type="predicted"/>
<comment type="caution">
    <text evidence="2">The sequence shown here is derived from an EMBL/GenBank/DDBJ whole genome shotgun (WGS) entry which is preliminary data.</text>
</comment>
<dbReference type="RefSeq" id="WP_013640694.1">
    <property type="nucleotide sequence ID" value="NZ_JAKGBZ010000037.1"/>
</dbReference>
<keyword evidence="1" id="KW-0732">Signal</keyword>
<feature type="signal peptide" evidence="1">
    <location>
        <begin position="1"/>
        <end position="25"/>
    </location>
</feature>
<dbReference type="EMBL" id="JAKGBZ010000037">
    <property type="protein sequence ID" value="MCF3948053.1"/>
    <property type="molecule type" value="Genomic_DNA"/>
</dbReference>
<evidence type="ECO:0000256" key="1">
    <source>
        <dbReference type="SAM" id="SignalP"/>
    </source>
</evidence>